<dbReference type="Proteomes" id="UP000286246">
    <property type="component" value="Unassembled WGS sequence"/>
</dbReference>
<reference evidence="1 2" key="1">
    <citation type="submission" date="2018-09" db="EMBL/GenBank/DDBJ databases">
        <title>Genomic Encyclopedia of Type Strains, Phase III (KMG-III): the genomes of soil and plant-associated and newly described type strains.</title>
        <authorList>
            <person name="Whitman W."/>
        </authorList>
    </citation>
    <scope>NUCLEOTIDE SEQUENCE [LARGE SCALE GENOMIC DNA]</scope>
    <source>
        <strain evidence="1 2">CECT 7938</strain>
    </source>
</reference>
<comment type="caution">
    <text evidence="1">The sequence shown here is derived from an EMBL/GenBank/DDBJ whole genome shotgun (WGS) entry which is preliminary data.</text>
</comment>
<sequence length="39" mass="4422">MDFPNGVKKGDEVNSKGRSVRCSMNEIIHPSLKKYSLKK</sequence>
<dbReference type="AlphaFoldDB" id="A0A420BF83"/>
<evidence type="ECO:0000313" key="1">
    <source>
        <dbReference type="EMBL" id="RKE55360.1"/>
    </source>
</evidence>
<accession>A0A420BF83</accession>
<organism evidence="1 2">
    <name type="scientific">Sphingobacterium detergens</name>
    <dbReference type="NCBI Taxonomy" id="1145106"/>
    <lineage>
        <taxon>Bacteria</taxon>
        <taxon>Pseudomonadati</taxon>
        <taxon>Bacteroidota</taxon>
        <taxon>Sphingobacteriia</taxon>
        <taxon>Sphingobacteriales</taxon>
        <taxon>Sphingobacteriaceae</taxon>
        <taxon>Sphingobacterium</taxon>
    </lineage>
</organism>
<protein>
    <submittedName>
        <fullName evidence="1">Uncharacterized protein</fullName>
    </submittedName>
</protein>
<evidence type="ECO:0000313" key="2">
    <source>
        <dbReference type="Proteomes" id="UP000286246"/>
    </source>
</evidence>
<proteinExistence type="predicted"/>
<keyword evidence="2" id="KW-1185">Reference proteome</keyword>
<gene>
    <name evidence="1" type="ORF">DFQ12_0191</name>
</gene>
<dbReference type="EMBL" id="RAPY01000001">
    <property type="protein sequence ID" value="RKE55360.1"/>
    <property type="molecule type" value="Genomic_DNA"/>
</dbReference>
<name>A0A420BF83_SPHD1</name>